<sequence length="102" mass="12130">MHVHSASLVVPYKNKQRYLILQVEEKQYCMALRLTLEIYGSHWCNVTFEIRIWFIKMVETEAGTKLKMLRTNKGEFMSNEFLHYCKDNGISDCLYTVIKWSS</sequence>
<keyword evidence="2" id="KW-1185">Reference proteome</keyword>
<comment type="caution">
    <text evidence="1">The sequence shown here is derived from an EMBL/GenBank/DDBJ whole genome shotgun (WGS) entry which is preliminary data.</text>
</comment>
<evidence type="ECO:0008006" key="3">
    <source>
        <dbReference type="Google" id="ProtNLM"/>
    </source>
</evidence>
<evidence type="ECO:0000313" key="1">
    <source>
        <dbReference type="EMBL" id="KAK1431427.1"/>
    </source>
</evidence>
<proteinExistence type="predicted"/>
<protein>
    <recommendedName>
        <fullName evidence="3">Integrase catalytic domain-containing protein</fullName>
    </recommendedName>
</protein>
<dbReference type="AlphaFoldDB" id="A0AAD8L3T1"/>
<organism evidence="1 2">
    <name type="scientific">Tagetes erecta</name>
    <name type="common">African marigold</name>
    <dbReference type="NCBI Taxonomy" id="13708"/>
    <lineage>
        <taxon>Eukaryota</taxon>
        <taxon>Viridiplantae</taxon>
        <taxon>Streptophyta</taxon>
        <taxon>Embryophyta</taxon>
        <taxon>Tracheophyta</taxon>
        <taxon>Spermatophyta</taxon>
        <taxon>Magnoliopsida</taxon>
        <taxon>eudicotyledons</taxon>
        <taxon>Gunneridae</taxon>
        <taxon>Pentapetalae</taxon>
        <taxon>asterids</taxon>
        <taxon>campanulids</taxon>
        <taxon>Asterales</taxon>
        <taxon>Asteraceae</taxon>
        <taxon>Asteroideae</taxon>
        <taxon>Heliantheae alliance</taxon>
        <taxon>Tageteae</taxon>
        <taxon>Tagetes</taxon>
    </lineage>
</organism>
<dbReference type="EMBL" id="JAUHHV010000002">
    <property type="protein sequence ID" value="KAK1431427.1"/>
    <property type="molecule type" value="Genomic_DNA"/>
</dbReference>
<reference evidence="1" key="1">
    <citation type="journal article" date="2023" name="bioRxiv">
        <title>Improved chromosome-level genome assembly for marigold (Tagetes erecta).</title>
        <authorList>
            <person name="Jiang F."/>
            <person name="Yuan L."/>
            <person name="Wang S."/>
            <person name="Wang H."/>
            <person name="Xu D."/>
            <person name="Wang A."/>
            <person name="Fan W."/>
        </authorList>
    </citation>
    <scope>NUCLEOTIDE SEQUENCE</scope>
    <source>
        <strain evidence="1">WSJ</strain>
        <tissue evidence="1">Leaf</tissue>
    </source>
</reference>
<name>A0AAD8L3T1_TARER</name>
<dbReference type="Proteomes" id="UP001229421">
    <property type="component" value="Unassembled WGS sequence"/>
</dbReference>
<evidence type="ECO:0000313" key="2">
    <source>
        <dbReference type="Proteomes" id="UP001229421"/>
    </source>
</evidence>
<accession>A0AAD8L3T1</accession>
<gene>
    <name evidence="1" type="ORF">QVD17_07886</name>
</gene>